<organism evidence="1 2">
    <name type="scientific">Natrinema ejinorense</name>
    <dbReference type="NCBI Taxonomy" id="373386"/>
    <lineage>
        <taxon>Archaea</taxon>
        <taxon>Methanobacteriati</taxon>
        <taxon>Methanobacteriota</taxon>
        <taxon>Stenosarchaea group</taxon>
        <taxon>Halobacteria</taxon>
        <taxon>Halobacteriales</taxon>
        <taxon>Natrialbaceae</taxon>
        <taxon>Natrinema</taxon>
    </lineage>
</organism>
<accession>A0A2A5QX98</accession>
<comment type="caution">
    <text evidence="1">The sequence shown here is derived from an EMBL/GenBank/DDBJ whole genome shotgun (WGS) entry which is preliminary data.</text>
</comment>
<evidence type="ECO:0000313" key="1">
    <source>
        <dbReference type="EMBL" id="PCR91472.1"/>
    </source>
</evidence>
<protein>
    <submittedName>
        <fullName evidence="1">Uncharacterized protein</fullName>
    </submittedName>
</protein>
<keyword evidence="2" id="KW-1185">Reference proteome</keyword>
<dbReference type="EMBL" id="NXNI01000001">
    <property type="protein sequence ID" value="PCR91472.1"/>
    <property type="molecule type" value="Genomic_DNA"/>
</dbReference>
<sequence length="97" mass="10583">MSDRLMTINAQTTLDYVEGTAIGESFEWESVAVVNAAADRENPDGVRLQFEFDNLSEAHLPKHMVELELTPAQARAVAADLETHADRVEDAGGDSSH</sequence>
<evidence type="ECO:0000313" key="2">
    <source>
        <dbReference type="Proteomes" id="UP000219689"/>
    </source>
</evidence>
<dbReference type="AlphaFoldDB" id="A0A2A5QX98"/>
<name>A0A2A5QX98_9EURY</name>
<dbReference type="InterPro" id="IPR045940">
    <property type="entry name" value="DUF6360"/>
</dbReference>
<gene>
    <name evidence="1" type="ORF">CP557_13605</name>
</gene>
<dbReference type="RefSeq" id="WP_097380411.1">
    <property type="nucleotide sequence ID" value="NZ_NXNI01000001.1"/>
</dbReference>
<reference evidence="1 2" key="1">
    <citation type="submission" date="2017-09" db="EMBL/GenBank/DDBJ databases">
        <title>Genome sequences of Natrinema ejinorence JCM 13890T.</title>
        <authorList>
            <person name="Roh S.W."/>
            <person name="Kim Y.B."/>
            <person name="Kim J.Y."/>
        </authorList>
    </citation>
    <scope>NUCLEOTIDE SEQUENCE [LARGE SCALE GENOMIC DNA]</scope>
    <source>
        <strain evidence="1 2">JCM 13890</strain>
    </source>
</reference>
<dbReference type="Pfam" id="PF19887">
    <property type="entry name" value="DUF6360"/>
    <property type="match status" value="1"/>
</dbReference>
<dbReference type="Proteomes" id="UP000219689">
    <property type="component" value="Unassembled WGS sequence"/>
</dbReference>
<dbReference type="OrthoDB" id="156156at2157"/>
<proteinExistence type="predicted"/>